<evidence type="ECO:0000313" key="6">
    <source>
        <dbReference type="EMBL" id="POR05622.1"/>
    </source>
</evidence>
<dbReference type="EMBL" id="LPWH01000001">
    <property type="protein sequence ID" value="POR05622.1"/>
    <property type="molecule type" value="Genomic_DNA"/>
</dbReference>
<sequence length="346" mass="38106">MNRCDYVLSLSWEELRSEAPQLTDFFTGFGIDTSPGAPPAGVQIEGMGEEDFLDIGLSKGQLLRNLRDFLEKIDEMTRAGRREVRELSLLGGHDKDGAPEDLVITLKRGEITGIVGPTGSGKSRLLADIEWLAQGDTPTGRRVLINQEAPDPELRFSIEHRIVAQLSQNMNFVMDTRVGEFLKLHAESRMIDSPCIVSDIIAMANELAGESFTAETAVTALSGGQSRALMIADTAYLSTSPIVLIDEIENAGIDKSKALDLLCSQEKIVLIATHDPLLALMCSQRLVIRNGAVQKVIAADAGERRQLEQLLRIDELVQELRRRIRAGERIEENALEQMLRSEAGMI</sequence>
<dbReference type="AlphaFoldDB" id="A0A2S4K1H5"/>
<dbReference type="PANTHER" id="PTHR43117:SF4">
    <property type="entry name" value="OSMOPROTECTANT IMPORT ATP-BINDING PROTEIN OSMV"/>
    <property type="match status" value="1"/>
</dbReference>
<dbReference type="Proteomes" id="UP000237350">
    <property type="component" value="Unassembled WGS sequence"/>
</dbReference>
<dbReference type="GO" id="GO:0016887">
    <property type="term" value="F:ATP hydrolysis activity"/>
    <property type="evidence" value="ECO:0007669"/>
    <property type="project" value="InterPro"/>
</dbReference>
<dbReference type="Gene3D" id="3.40.50.300">
    <property type="entry name" value="P-loop containing nucleotide triphosphate hydrolases"/>
    <property type="match status" value="1"/>
</dbReference>
<keyword evidence="2" id="KW-0813">Transport</keyword>
<dbReference type="PROSITE" id="PS00211">
    <property type="entry name" value="ABC_TRANSPORTER_1"/>
    <property type="match status" value="1"/>
</dbReference>
<dbReference type="PANTHER" id="PTHR43117">
    <property type="entry name" value="OSMOPROTECTANT IMPORT ATP-BINDING PROTEIN OSMV"/>
    <property type="match status" value="1"/>
</dbReference>
<dbReference type="InterPro" id="IPR017871">
    <property type="entry name" value="ABC_transporter-like_CS"/>
</dbReference>
<dbReference type="RefSeq" id="WP_245874034.1">
    <property type="nucleotide sequence ID" value="NZ_LPWH01000001.1"/>
</dbReference>
<dbReference type="PROSITE" id="PS50893">
    <property type="entry name" value="ABC_TRANSPORTER_2"/>
    <property type="match status" value="1"/>
</dbReference>
<dbReference type="InterPro" id="IPR027417">
    <property type="entry name" value="P-loop_NTPase"/>
</dbReference>
<dbReference type="GO" id="GO:0005524">
    <property type="term" value="F:ATP binding"/>
    <property type="evidence" value="ECO:0007669"/>
    <property type="project" value="UniProtKB-KW"/>
</dbReference>
<keyword evidence="3" id="KW-0547">Nucleotide-binding</keyword>
<dbReference type="InterPro" id="IPR003593">
    <property type="entry name" value="AAA+_ATPase"/>
</dbReference>
<organism evidence="6 7">
    <name type="scientific">Alkalispirochaeta sphaeroplastigenens</name>
    <dbReference type="NCBI Taxonomy" id="1187066"/>
    <lineage>
        <taxon>Bacteria</taxon>
        <taxon>Pseudomonadati</taxon>
        <taxon>Spirochaetota</taxon>
        <taxon>Spirochaetia</taxon>
        <taxon>Spirochaetales</taxon>
        <taxon>Spirochaetaceae</taxon>
        <taxon>Alkalispirochaeta</taxon>
    </lineage>
</organism>
<feature type="domain" description="ABC transporter" evidence="5">
    <location>
        <begin position="84"/>
        <end position="316"/>
    </location>
</feature>
<gene>
    <name evidence="6" type="ORF">AU468_00135</name>
</gene>
<name>A0A2S4K1H5_9SPIO</name>
<comment type="similarity">
    <text evidence="1">Belongs to the ABC transporter superfamily.</text>
</comment>
<dbReference type="SMART" id="SM00382">
    <property type="entry name" value="AAA"/>
    <property type="match status" value="1"/>
</dbReference>
<keyword evidence="4" id="KW-0067">ATP-binding</keyword>
<accession>A0A2S4K1H5</accession>
<evidence type="ECO:0000313" key="7">
    <source>
        <dbReference type="Proteomes" id="UP000237350"/>
    </source>
</evidence>
<reference evidence="7" key="1">
    <citation type="submission" date="2015-12" db="EMBL/GenBank/DDBJ databases">
        <authorList>
            <person name="Lodha T.D."/>
            <person name="Chintalapati S."/>
            <person name="Chintalapati V.R."/>
            <person name="Sravanthi T."/>
        </authorList>
    </citation>
    <scope>NUCLEOTIDE SEQUENCE [LARGE SCALE GENOMIC DNA]</scope>
    <source>
        <strain evidence="7">JC133</strain>
    </source>
</reference>
<dbReference type="Pfam" id="PF00005">
    <property type="entry name" value="ABC_tran"/>
    <property type="match status" value="1"/>
</dbReference>
<dbReference type="SUPFAM" id="SSF52540">
    <property type="entry name" value="P-loop containing nucleoside triphosphate hydrolases"/>
    <property type="match status" value="1"/>
</dbReference>
<evidence type="ECO:0000256" key="2">
    <source>
        <dbReference type="ARBA" id="ARBA00022448"/>
    </source>
</evidence>
<protein>
    <submittedName>
        <fullName evidence="6">ABC transporter</fullName>
    </submittedName>
</protein>
<evidence type="ECO:0000256" key="4">
    <source>
        <dbReference type="ARBA" id="ARBA00022840"/>
    </source>
</evidence>
<evidence type="ECO:0000256" key="3">
    <source>
        <dbReference type="ARBA" id="ARBA00022741"/>
    </source>
</evidence>
<evidence type="ECO:0000259" key="5">
    <source>
        <dbReference type="PROSITE" id="PS50893"/>
    </source>
</evidence>
<proteinExistence type="inferred from homology"/>
<evidence type="ECO:0000256" key="1">
    <source>
        <dbReference type="ARBA" id="ARBA00005417"/>
    </source>
</evidence>
<comment type="caution">
    <text evidence="6">The sequence shown here is derived from an EMBL/GenBank/DDBJ whole genome shotgun (WGS) entry which is preliminary data.</text>
</comment>
<keyword evidence="7" id="KW-1185">Reference proteome</keyword>
<dbReference type="InterPro" id="IPR003439">
    <property type="entry name" value="ABC_transporter-like_ATP-bd"/>
</dbReference>